<evidence type="ECO:0000313" key="6">
    <source>
        <dbReference type="EMBL" id="RMP09075.1"/>
    </source>
</evidence>
<dbReference type="EMBL" id="RBQF01000175">
    <property type="protein sequence ID" value="RMP09075.1"/>
    <property type="molecule type" value="Genomic_DNA"/>
</dbReference>
<dbReference type="InterPro" id="IPR001623">
    <property type="entry name" value="DnaJ_domain"/>
</dbReference>
<comment type="function">
    <text evidence="3 4">Co-chaperone involved in the maturation of iron-sulfur cluster-containing proteins. Seems to help targeting proteins to be folded toward HscA.</text>
</comment>
<sequence>MWLRRKLQHLRLYVGTPCHFALFELQPSFRLDLEQLATRYRELARGVHPDRFADASEREQRLALEKSASLNEAYQTLKNPPKRARYLLAMNGGEVPIEVTVHDPDFLMQQMQWREELEDLQDEADVAGVAVFKRRLKTAQDELNESFAACWNDAAQREQAERLMRRMQFLDKLTYEVRQLEERLDD</sequence>
<dbReference type="GO" id="GO:1990230">
    <property type="term" value="C:iron-sulfur cluster transfer complex"/>
    <property type="evidence" value="ECO:0007669"/>
    <property type="project" value="TreeGrafter"/>
</dbReference>
<dbReference type="HAMAP" id="MF_00682">
    <property type="entry name" value="HscB"/>
    <property type="match status" value="1"/>
</dbReference>
<dbReference type="SUPFAM" id="SSF47144">
    <property type="entry name" value="HSC20 (HSCB), C-terminal oligomerisation domain"/>
    <property type="match status" value="1"/>
</dbReference>
<evidence type="ECO:0000259" key="5">
    <source>
        <dbReference type="PROSITE" id="PS50076"/>
    </source>
</evidence>
<dbReference type="NCBIfam" id="TIGR00714">
    <property type="entry name" value="hscB"/>
    <property type="match status" value="1"/>
</dbReference>
<proteinExistence type="inferred from homology"/>
<dbReference type="Pfam" id="PF07743">
    <property type="entry name" value="HSCB_C"/>
    <property type="match status" value="1"/>
</dbReference>
<evidence type="ECO:0000256" key="1">
    <source>
        <dbReference type="ARBA" id="ARBA00010476"/>
    </source>
</evidence>
<reference evidence="6 7" key="1">
    <citation type="submission" date="2018-08" db="EMBL/GenBank/DDBJ databases">
        <title>Recombination of ecologically and evolutionarily significant loci maintains genetic cohesion in the Pseudomonas syringae species complex.</title>
        <authorList>
            <person name="Dillon M."/>
            <person name="Thakur S."/>
            <person name="Almeida R.N.D."/>
            <person name="Weir B.S."/>
            <person name="Guttman D.S."/>
        </authorList>
    </citation>
    <scope>NUCLEOTIDE SEQUENCE [LARGE SCALE GENOMIC DNA]</scope>
    <source>
        <strain evidence="6 7">ICMP 3555</strain>
    </source>
</reference>
<dbReference type="InterPro" id="IPR009073">
    <property type="entry name" value="HscB_oligo_C"/>
</dbReference>
<dbReference type="GO" id="GO:0051259">
    <property type="term" value="P:protein complex oligomerization"/>
    <property type="evidence" value="ECO:0007669"/>
    <property type="project" value="InterPro"/>
</dbReference>
<dbReference type="InterPro" id="IPR036869">
    <property type="entry name" value="J_dom_sf"/>
</dbReference>
<evidence type="ECO:0000256" key="4">
    <source>
        <dbReference type="HAMAP-Rule" id="MF_00682"/>
    </source>
</evidence>
<dbReference type="AlphaFoldDB" id="A0A3M4ART4"/>
<comment type="similarity">
    <text evidence="1 4">Belongs to the HscB family.</text>
</comment>
<dbReference type="Proteomes" id="UP000276587">
    <property type="component" value="Unassembled WGS sequence"/>
</dbReference>
<accession>A0A3M4ART4</accession>
<comment type="subunit">
    <text evidence="4">Interacts with HscA and stimulates its ATPase activity.</text>
</comment>
<dbReference type="Pfam" id="PF00226">
    <property type="entry name" value="DnaJ"/>
    <property type="match status" value="1"/>
</dbReference>
<keyword evidence="2 4" id="KW-0143">Chaperone</keyword>
<dbReference type="GO" id="GO:0044571">
    <property type="term" value="P:[2Fe-2S] cluster assembly"/>
    <property type="evidence" value="ECO:0007669"/>
    <property type="project" value="InterPro"/>
</dbReference>
<dbReference type="NCBIfam" id="NF001420">
    <property type="entry name" value="PRK00294.1"/>
    <property type="match status" value="1"/>
</dbReference>
<dbReference type="Gene3D" id="1.10.287.110">
    <property type="entry name" value="DnaJ domain"/>
    <property type="match status" value="1"/>
</dbReference>
<dbReference type="PROSITE" id="PS50076">
    <property type="entry name" value="DNAJ_2"/>
    <property type="match status" value="1"/>
</dbReference>
<evidence type="ECO:0000256" key="2">
    <source>
        <dbReference type="ARBA" id="ARBA00023186"/>
    </source>
</evidence>
<keyword evidence="7" id="KW-1185">Reference proteome</keyword>
<dbReference type="SUPFAM" id="SSF46565">
    <property type="entry name" value="Chaperone J-domain"/>
    <property type="match status" value="1"/>
</dbReference>
<dbReference type="CDD" id="cd06257">
    <property type="entry name" value="DnaJ"/>
    <property type="match status" value="1"/>
</dbReference>
<dbReference type="InterPro" id="IPR036386">
    <property type="entry name" value="HscB_C_sf"/>
</dbReference>
<name>A0A3M4ART4_PSEMA</name>
<dbReference type="InterPro" id="IPR004640">
    <property type="entry name" value="HscB"/>
</dbReference>
<feature type="domain" description="J" evidence="5">
    <location>
        <begin position="18"/>
        <end position="90"/>
    </location>
</feature>
<dbReference type="GO" id="GO:0001671">
    <property type="term" value="F:ATPase activator activity"/>
    <property type="evidence" value="ECO:0007669"/>
    <property type="project" value="InterPro"/>
</dbReference>
<dbReference type="PANTHER" id="PTHR14021:SF15">
    <property type="entry name" value="IRON-SULFUR CLUSTER CO-CHAPERONE PROTEIN HSCB"/>
    <property type="match status" value="1"/>
</dbReference>
<dbReference type="GO" id="GO:0051087">
    <property type="term" value="F:protein-folding chaperone binding"/>
    <property type="evidence" value="ECO:0007669"/>
    <property type="project" value="InterPro"/>
</dbReference>
<organism evidence="6 7">
    <name type="scientific">Pseudomonas marginalis pv. marginalis</name>
    <dbReference type="NCBI Taxonomy" id="97473"/>
    <lineage>
        <taxon>Bacteria</taxon>
        <taxon>Pseudomonadati</taxon>
        <taxon>Pseudomonadota</taxon>
        <taxon>Gammaproteobacteria</taxon>
        <taxon>Pseudomonadales</taxon>
        <taxon>Pseudomonadaceae</taxon>
        <taxon>Pseudomonas</taxon>
    </lineage>
</organism>
<dbReference type="PANTHER" id="PTHR14021">
    <property type="entry name" value="IRON-SULFUR CLUSTER CO-CHAPERONE PROTEIN HSCB"/>
    <property type="match status" value="1"/>
</dbReference>
<comment type="caution">
    <text evidence="6">The sequence shown here is derived from an EMBL/GenBank/DDBJ whole genome shotgun (WGS) entry which is preliminary data.</text>
</comment>
<gene>
    <name evidence="4" type="primary">hscB</name>
    <name evidence="6" type="ORF">ALQ29_100001</name>
</gene>
<dbReference type="SMART" id="SM00271">
    <property type="entry name" value="DnaJ"/>
    <property type="match status" value="1"/>
</dbReference>
<dbReference type="GO" id="GO:0006457">
    <property type="term" value="P:protein folding"/>
    <property type="evidence" value="ECO:0007669"/>
    <property type="project" value="UniProtKB-UniRule"/>
</dbReference>
<evidence type="ECO:0000256" key="3">
    <source>
        <dbReference type="ARBA" id="ARBA00025596"/>
    </source>
</evidence>
<protein>
    <recommendedName>
        <fullName evidence="4">Co-chaperone protein HscB homolog</fullName>
    </recommendedName>
</protein>
<dbReference type="Gene3D" id="1.20.1280.20">
    <property type="entry name" value="HscB, C-terminal domain"/>
    <property type="match status" value="1"/>
</dbReference>
<evidence type="ECO:0000313" key="7">
    <source>
        <dbReference type="Proteomes" id="UP000276587"/>
    </source>
</evidence>